<evidence type="ECO:0000259" key="9">
    <source>
        <dbReference type="Pfam" id="PF00717"/>
    </source>
</evidence>
<dbReference type="NCBIfam" id="NF007621">
    <property type="entry name" value="PRK10276.1"/>
    <property type="match status" value="1"/>
</dbReference>
<dbReference type="GO" id="GO:0016787">
    <property type="term" value="F:hydrolase activity"/>
    <property type="evidence" value="ECO:0007669"/>
    <property type="project" value="UniProtKB-KW"/>
</dbReference>
<dbReference type="GO" id="GO:0009432">
    <property type="term" value="P:SOS response"/>
    <property type="evidence" value="ECO:0007669"/>
    <property type="project" value="UniProtKB-KW"/>
</dbReference>
<dbReference type="InterPro" id="IPR006197">
    <property type="entry name" value="Peptidase_S24_LexA"/>
</dbReference>
<evidence type="ECO:0000256" key="6">
    <source>
        <dbReference type="ARBA" id="ARBA00023236"/>
    </source>
</evidence>
<accession>A0A0W0YV95</accession>
<dbReference type="Gene3D" id="2.10.109.10">
    <property type="entry name" value="Umud Fragment, subunit A"/>
    <property type="match status" value="1"/>
</dbReference>
<dbReference type="CDD" id="cd06529">
    <property type="entry name" value="S24_LexA-like"/>
    <property type="match status" value="1"/>
</dbReference>
<evidence type="ECO:0000256" key="8">
    <source>
        <dbReference type="SAM" id="MobiDB-lite"/>
    </source>
</evidence>
<feature type="domain" description="Peptidase S24/S26A/S26B/S26C" evidence="9">
    <location>
        <begin position="49"/>
        <end position="165"/>
    </location>
</feature>
<keyword evidence="6" id="KW-0742">SOS response</keyword>
<keyword evidence="5" id="KW-0234">DNA repair</keyword>
<dbReference type="eggNOG" id="COG1974">
    <property type="taxonomic scope" value="Bacteria"/>
</dbReference>
<dbReference type="GO" id="GO:0006355">
    <property type="term" value="P:regulation of DNA-templated transcription"/>
    <property type="evidence" value="ECO:0007669"/>
    <property type="project" value="InterPro"/>
</dbReference>
<dbReference type="InterPro" id="IPR015927">
    <property type="entry name" value="Peptidase_S24_S26A/B/C"/>
</dbReference>
<keyword evidence="3 7" id="KW-0378">Hydrolase</keyword>
<dbReference type="EMBL" id="LNYW01000043">
    <property type="protein sequence ID" value="KTD60821.1"/>
    <property type="molecule type" value="Genomic_DNA"/>
</dbReference>
<dbReference type="PANTHER" id="PTHR33516:SF2">
    <property type="entry name" value="LEXA REPRESSOR-RELATED"/>
    <property type="match status" value="1"/>
</dbReference>
<dbReference type="InterPro" id="IPR050077">
    <property type="entry name" value="LexA_repressor"/>
</dbReference>
<dbReference type="SUPFAM" id="SSF51306">
    <property type="entry name" value="LexA/Signal peptidase"/>
    <property type="match status" value="1"/>
</dbReference>
<evidence type="ECO:0000256" key="1">
    <source>
        <dbReference type="ARBA" id="ARBA00007484"/>
    </source>
</evidence>
<keyword evidence="4 7" id="KW-0068">Autocatalytic cleavage</keyword>
<gene>
    <name evidence="10" type="ORF">Lsha_1538</name>
</gene>
<dbReference type="InterPro" id="IPR039418">
    <property type="entry name" value="LexA-like"/>
</dbReference>
<dbReference type="STRING" id="1122169.Lsha_1538"/>
<keyword evidence="2" id="KW-0227">DNA damage</keyword>
<dbReference type="OrthoDB" id="9787787at2"/>
<evidence type="ECO:0000256" key="2">
    <source>
        <dbReference type="ARBA" id="ARBA00022763"/>
    </source>
</evidence>
<comment type="caution">
    <text evidence="10">The sequence shown here is derived from an EMBL/GenBank/DDBJ whole genome shotgun (WGS) entry which is preliminary data.</text>
</comment>
<name>A0A0W0YV95_9GAMM</name>
<keyword evidence="11" id="KW-1185">Reference proteome</keyword>
<dbReference type="InterPro" id="IPR036286">
    <property type="entry name" value="LexA/Signal_pep-like_sf"/>
</dbReference>
<evidence type="ECO:0000313" key="11">
    <source>
        <dbReference type="Proteomes" id="UP000054600"/>
    </source>
</evidence>
<organism evidence="10 11">
    <name type="scientific">Legionella shakespearei DSM 23087</name>
    <dbReference type="NCBI Taxonomy" id="1122169"/>
    <lineage>
        <taxon>Bacteria</taxon>
        <taxon>Pseudomonadati</taxon>
        <taxon>Pseudomonadota</taxon>
        <taxon>Gammaproteobacteria</taxon>
        <taxon>Legionellales</taxon>
        <taxon>Legionellaceae</taxon>
        <taxon>Legionella</taxon>
    </lineage>
</organism>
<evidence type="ECO:0000313" key="10">
    <source>
        <dbReference type="EMBL" id="KTD60821.1"/>
    </source>
</evidence>
<dbReference type="RefSeq" id="WP_018577268.1">
    <property type="nucleotide sequence ID" value="NZ_KB892398.1"/>
</dbReference>
<evidence type="ECO:0000256" key="3">
    <source>
        <dbReference type="ARBA" id="ARBA00022801"/>
    </source>
</evidence>
<protein>
    <submittedName>
        <fullName evidence="10">SOS error prone mutagenesis protein UmuD (RumA)</fullName>
    </submittedName>
</protein>
<feature type="region of interest" description="Disordered" evidence="8">
    <location>
        <begin position="1"/>
        <end position="22"/>
    </location>
</feature>
<dbReference type="Proteomes" id="UP000054600">
    <property type="component" value="Unassembled WGS sequence"/>
</dbReference>
<proteinExistence type="inferred from homology"/>
<dbReference type="AlphaFoldDB" id="A0A0W0YV95"/>
<dbReference type="GO" id="GO:0003677">
    <property type="term" value="F:DNA binding"/>
    <property type="evidence" value="ECO:0007669"/>
    <property type="project" value="InterPro"/>
</dbReference>
<comment type="similarity">
    <text evidence="1 7">Belongs to the peptidase S24 family.</text>
</comment>
<dbReference type="Pfam" id="PF00717">
    <property type="entry name" value="Peptidase_S24"/>
    <property type="match status" value="1"/>
</dbReference>
<dbReference type="PANTHER" id="PTHR33516">
    <property type="entry name" value="LEXA REPRESSOR"/>
    <property type="match status" value="1"/>
</dbReference>
<dbReference type="GO" id="GO:0006281">
    <property type="term" value="P:DNA repair"/>
    <property type="evidence" value="ECO:0007669"/>
    <property type="project" value="UniProtKB-KW"/>
</dbReference>
<dbReference type="PRINTS" id="PR00726">
    <property type="entry name" value="LEXASERPTASE"/>
</dbReference>
<evidence type="ECO:0000256" key="7">
    <source>
        <dbReference type="RuleBase" id="RU003991"/>
    </source>
</evidence>
<evidence type="ECO:0000256" key="4">
    <source>
        <dbReference type="ARBA" id="ARBA00022813"/>
    </source>
</evidence>
<dbReference type="PATRIC" id="fig|1122169.6.peg.1770"/>
<evidence type="ECO:0000256" key="5">
    <source>
        <dbReference type="ARBA" id="ARBA00023204"/>
    </source>
</evidence>
<reference evidence="10 11" key="1">
    <citation type="submission" date="2015-11" db="EMBL/GenBank/DDBJ databases">
        <title>Genomic analysis of 38 Legionella species identifies large and diverse effector repertoires.</title>
        <authorList>
            <person name="Burstein D."/>
            <person name="Amaro F."/>
            <person name="Zusman T."/>
            <person name="Lifshitz Z."/>
            <person name="Cohen O."/>
            <person name="Gilbert J.A."/>
            <person name="Pupko T."/>
            <person name="Shuman H.A."/>
            <person name="Segal G."/>
        </authorList>
    </citation>
    <scope>NUCLEOTIDE SEQUENCE [LARGE SCALE GENOMIC DNA]</scope>
    <source>
        <strain evidence="10 11">ATCC 49655</strain>
    </source>
</reference>
<sequence>MSHGGARPGAGRPRGRGKYGEMTKSVRIPESRIKDVMKYIKGEDSFKIPFYSSSVRAGFPSPADDYIETMLDLNEYLIKHPAATFFVKASGDSMIHAGIHSGDILVVDRSLEATHGRIVIAAVNGELTVKRLFRQQGRVKLVAENPDFPPLDITDAHDMVIWGVVTNVIHAVL</sequence>